<protein>
    <submittedName>
        <fullName evidence="1">Aspartyl-phosphate phosphatase Spo0E family protein</fullName>
    </submittedName>
</protein>
<dbReference type="EMBL" id="JBHMAF010000189">
    <property type="protein sequence ID" value="MFB9761287.1"/>
    <property type="molecule type" value="Genomic_DNA"/>
</dbReference>
<comment type="caution">
    <text evidence="1">The sequence shown here is derived from an EMBL/GenBank/DDBJ whole genome shotgun (WGS) entry which is preliminary data.</text>
</comment>
<dbReference type="InterPro" id="IPR018540">
    <property type="entry name" value="Spo0E-like"/>
</dbReference>
<organism evidence="1 2">
    <name type="scientific">Ectobacillus funiculus</name>
    <dbReference type="NCBI Taxonomy" id="137993"/>
    <lineage>
        <taxon>Bacteria</taxon>
        <taxon>Bacillati</taxon>
        <taxon>Bacillota</taxon>
        <taxon>Bacilli</taxon>
        <taxon>Bacillales</taxon>
        <taxon>Bacillaceae</taxon>
        <taxon>Ectobacillus</taxon>
    </lineage>
</organism>
<dbReference type="Proteomes" id="UP001589609">
    <property type="component" value="Unassembled WGS sequence"/>
</dbReference>
<dbReference type="SUPFAM" id="SSF140500">
    <property type="entry name" value="BAS1536-like"/>
    <property type="match status" value="1"/>
</dbReference>
<sequence>MILKKALDLSKSIDNHRLDLYELVKKKGFSNPDVIKMSQQLDKKIVMLQRIVHAISS</sequence>
<reference evidence="1 2" key="1">
    <citation type="submission" date="2024-09" db="EMBL/GenBank/DDBJ databases">
        <authorList>
            <person name="Sun Q."/>
            <person name="Mori K."/>
        </authorList>
    </citation>
    <scope>NUCLEOTIDE SEQUENCE [LARGE SCALE GENOMIC DNA]</scope>
    <source>
        <strain evidence="1 2">JCM 11201</strain>
    </source>
</reference>
<dbReference type="InterPro" id="IPR037208">
    <property type="entry name" value="Spo0E-like_sf"/>
</dbReference>
<gene>
    <name evidence="1" type="ORF">ACFFMS_23850</name>
</gene>
<evidence type="ECO:0000313" key="2">
    <source>
        <dbReference type="Proteomes" id="UP001589609"/>
    </source>
</evidence>
<name>A0ABV5WLM4_9BACI</name>
<dbReference type="Gene3D" id="4.10.280.10">
    <property type="entry name" value="Helix-loop-helix DNA-binding domain"/>
    <property type="match status" value="1"/>
</dbReference>
<dbReference type="RefSeq" id="WP_379951477.1">
    <property type="nucleotide sequence ID" value="NZ_JAPCYI010000001.1"/>
</dbReference>
<proteinExistence type="predicted"/>
<dbReference type="Pfam" id="PF09388">
    <property type="entry name" value="SpoOE-like"/>
    <property type="match status" value="1"/>
</dbReference>
<evidence type="ECO:0000313" key="1">
    <source>
        <dbReference type="EMBL" id="MFB9761287.1"/>
    </source>
</evidence>
<dbReference type="InterPro" id="IPR036638">
    <property type="entry name" value="HLH_DNA-bd_sf"/>
</dbReference>
<keyword evidence="2" id="KW-1185">Reference proteome</keyword>
<accession>A0ABV5WLM4</accession>